<dbReference type="EMBL" id="CAFBNC010000122">
    <property type="protein sequence ID" value="CAB4950513.1"/>
    <property type="molecule type" value="Genomic_DNA"/>
</dbReference>
<accession>A0A6J7K601</accession>
<dbReference type="AlphaFoldDB" id="A0A6J7K601"/>
<feature type="compositionally biased region" description="Basic and acidic residues" evidence="1">
    <location>
        <begin position="109"/>
        <end position="124"/>
    </location>
</feature>
<feature type="region of interest" description="Disordered" evidence="1">
    <location>
        <begin position="109"/>
        <end position="133"/>
    </location>
</feature>
<sequence length="194" mass="21875">MTTFSSERDLEQTLCCRNCLDERQHRIGKRDVNFHGGAGRHRHRSRVRQLEGALCCSSFANRYRCRDLLGAAGVSNPDQAEHWRWRTHDRKDLQGIVLERSIGGVSDCHDDRHSKRRIGSDREANPQCADAGADRTRMGAVEFSGAARTGPSLVPCRISDKTVRNNDLVRQPSWRSPAHIICDDNCGLRATNKL</sequence>
<protein>
    <submittedName>
        <fullName evidence="2">Unannotated protein</fullName>
    </submittedName>
</protein>
<gene>
    <name evidence="2" type="ORF">UFOPK3733_01845</name>
</gene>
<evidence type="ECO:0000256" key="1">
    <source>
        <dbReference type="SAM" id="MobiDB-lite"/>
    </source>
</evidence>
<reference evidence="2" key="1">
    <citation type="submission" date="2020-05" db="EMBL/GenBank/DDBJ databases">
        <authorList>
            <person name="Chiriac C."/>
            <person name="Salcher M."/>
            <person name="Ghai R."/>
            <person name="Kavagutti S V."/>
        </authorList>
    </citation>
    <scope>NUCLEOTIDE SEQUENCE</scope>
</reference>
<name>A0A6J7K601_9ZZZZ</name>
<organism evidence="2">
    <name type="scientific">freshwater metagenome</name>
    <dbReference type="NCBI Taxonomy" id="449393"/>
    <lineage>
        <taxon>unclassified sequences</taxon>
        <taxon>metagenomes</taxon>
        <taxon>ecological metagenomes</taxon>
    </lineage>
</organism>
<evidence type="ECO:0000313" key="2">
    <source>
        <dbReference type="EMBL" id="CAB4950513.1"/>
    </source>
</evidence>
<proteinExistence type="predicted"/>